<feature type="transmembrane region" description="Helical" evidence="1">
    <location>
        <begin position="23"/>
        <end position="39"/>
    </location>
</feature>
<keyword evidence="1" id="KW-0812">Transmembrane</keyword>
<sequence>MPVDLSAIPPVVKRKKCPSLKRWSVALLILLLCWGFIALKLWPSGHAANGALFWHCLISAPLILWLVVFSLRWLIWLVSEWLADGWDSEREADMAAEISRGQRFFSLEAVSIRLPHVVGYEALAEQFLLPKAVVLPVVVDESTRAICHQASFNNTGQPVLERIVMLFISLLDGAKINTALTKRKVADKLPAIIQIDTDSILSEEELLTVKNKIEKLYPVLSPLNFAPHLSLDDIDNLLDTRPALDGLLIISVRLLQAPQEGDAEAGVALLLGNKKGNHPPEGYACLHRPELTKDIVTLHQSVEQSLQWGATRREDITHLWLAGLGIENKAQNFLANNNLRFPHINAEGAFIDIDMKSGFTGQVSPWLAIALAAGNTAKKPSPQLVMSMPNTGSLPWWLVIHPA</sequence>
<protein>
    <submittedName>
        <fullName evidence="2">Uncharacterized protein</fullName>
    </submittedName>
</protein>
<dbReference type="AlphaFoldDB" id="A0A848MHQ1"/>
<reference evidence="2 3" key="2">
    <citation type="submission" date="2020-06" db="EMBL/GenBank/DDBJ databases">
        <title>Polyphasic characterization of a Rahnella strain isolated from tree sap.</title>
        <authorList>
            <person name="Kim I.S."/>
        </authorList>
    </citation>
    <scope>NUCLEOTIDE SEQUENCE [LARGE SCALE GENOMIC DNA]</scope>
    <source>
        <strain evidence="2 3">SAP-1</strain>
    </source>
</reference>
<name>A0A848MHQ1_9GAMM</name>
<organism evidence="2 3">
    <name type="scientific">Rouxiella aceris</name>
    <dbReference type="NCBI Taxonomy" id="2703884"/>
    <lineage>
        <taxon>Bacteria</taxon>
        <taxon>Pseudomonadati</taxon>
        <taxon>Pseudomonadota</taxon>
        <taxon>Gammaproteobacteria</taxon>
        <taxon>Enterobacterales</taxon>
        <taxon>Yersiniaceae</taxon>
        <taxon>Rouxiella</taxon>
    </lineage>
</organism>
<dbReference type="RefSeq" id="WP_169402313.1">
    <property type="nucleotide sequence ID" value="NZ_JAADJU010000003.1"/>
</dbReference>
<evidence type="ECO:0000313" key="2">
    <source>
        <dbReference type="EMBL" id="NMP26620.1"/>
    </source>
</evidence>
<feature type="transmembrane region" description="Helical" evidence="1">
    <location>
        <begin position="51"/>
        <end position="75"/>
    </location>
</feature>
<dbReference type="EMBL" id="JAADJU010000003">
    <property type="protein sequence ID" value="NMP26620.1"/>
    <property type="molecule type" value="Genomic_DNA"/>
</dbReference>
<reference evidence="2 3" key="1">
    <citation type="submission" date="2020-01" db="EMBL/GenBank/DDBJ databases">
        <authorList>
            <person name="Lee S.D."/>
        </authorList>
    </citation>
    <scope>NUCLEOTIDE SEQUENCE [LARGE SCALE GENOMIC DNA]</scope>
    <source>
        <strain evidence="2 3">SAP-1</strain>
    </source>
</reference>
<accession>A0A848MHQ1</accession>
<evidence type="ECO:0000313" key="3">
    <source>
        <dbReference type="Proteomes" id="UP000585363"/>
    </source>
</evidence>
<keyword evidence="3" id="KW-1185">Reference proteome</keyword>
<keyword evidence="1" id="KW-0472">Membrane</keyword>
<proteinExistence type="predicted"/>
<evidence type="ECO:0000256" key="1">
    <source>
        <dbReference type="SAM" id="Phobius"/>
    </source>
</evidence>
<dbReference type="Proteomes" id="UP000585363">
    <property type="component" value="Unassembled WGS sequence"/>
</dbReference>
<keyword evidence="1" id="KW-1133">Transmembrane helix</keyword>
<comment type="caution">
    <text evidence="2">The sequence shown here is derived from an EMBL/GenBank/DDBJ whole genome shotgun (WGS) entry which is preliminary data.</text>
</comment>
<gene>
    <name evidence="2" type="ORF">GW590_07065</name>
</gene>